<dbReference type="EMBL" id="BK015974">
    <property type="protein sequence ID" value="DAF87947.1"/>
    <property type="molecule type" value="Genomic_DNA"/>
</dbReference>
<reference evidence="2" key="1">
    <citation type="journal article" date="2021" name="Proc. Natl. Acad. Sci. U.S.A.">
        <title>A Catalog of Tens of Thousands of Viruses from Human Metagenomes Reveals Hidden Associations with Chronic Diseases.</title>
        <authorList>
            <person name="Tisza M.J."/>
            <person name="Buck C.B."/>
        </authorList>
    </citation>
    <scope>NUCLEOTIDE SEQUENCE</scope>
    <source>
        <strain evidence="2">CtNEy24</strain>
    </source>
</reference>
<dbReference type="Pfam" id="PF01471">
    <property type="entry name" value="PG_binding_1"/>
    <property type="match status" value="1"/>
</dbReference>
<dbReference type="Gene3D" id="1.10.101.10">
    <property type="entry name" value="PGBD-like superfamily/PGBD"/>
    <property type="match status" value="1"/>
</dbReference>
<dbReference type="SUPFAM" id="SSF47090">
    <property type="entry name" value="PGBD-like"/>
    <property type="match status" value="1"/>
</dbReference>
<protein>
    <submittedName>
        <fullName evidence="2">Lysozyme family protein</fullName>
    </submittedName>
</protein>
<organism evidence="2">
    <name type="scientific">Siphoviridae sp. ctNEy24</name>
    <dbReference type="NCBI Taxonomy" id="2825466"/>
    <lineage>
        <taxon>Viruses</taxon>
        <taxon>Duplodnaviria</taxon>
        <taxon>Heunggongvirae</taxon>
        <taxon>Uroviricota</taxon>
        <taxon>Caudoviricetes</taxon>
    </lineage>
</organism>
<sequence length="140" mass="14483">MRGAIGCIYLNTANHTAIGITDEALRPRYSTPSAAASIPSIDIKDTTAANWGGKITVPLDTCSVKLPMLQNGSVGHSVAMLQTLLLANGGSLPTCGVDGEYGNETSNAVRALQQSNGLDVDGIVGAQTWACLLWGGKLQL</sequence>
<evidence type="ECO:0000313" key="2">
    <source>
        <dbReference type="EMBL" id="DAF87947.1"/>
    </source>
</evidence>
<dbReference type="InterPro" id="IPR036366">
    <property type="entry name" value="PGBDSf"/>
</dbReference>
<name>A0A8S5U0H7_9CAUD</name>
<evidence type="ECO:0000259" key="1">
    <source>
        <dbReference type="Pfam" id="PF01471"/>
    </source>
</evidence>
<proteinExistence type="predicted"/>
<feature type="domain" description="Peptidoglycan binding-like" evidence="1">
    <location>
        <begin position="77"/>
        <end position="132"/>
    </location>
</feature>
<dbReference type="InterPro" id="IPR002477">
    <property type="entry name" value="Peptidoglycan-bd-like"/>
</dbReference>
<accession>A0A8S5U0H7</accession>
<dbReference type="InterPro" id="IPR036365">
    <property type="entry name" value="PGBD-like_sf"/>
</dbReference>